<gene>
    <name evidence="1" type="ORF">PtA15_1A289</name>
</gene>
<name>A0ABY7C9X5_9BASI</name>
<reference evidence="1" key="1">
    <citation type="submission" date="2022-10" db="EMBL/GenBank/DDBJ databases">
        <title>Puccinia triticina Genome sequencing and assembly.</title>
        <authorList>
            <person name="Li C."/>
        </authorList>
    </citation>
    <scope>NUCLEOTIDE SEQUENCE</scope>
    <source>
        <strain evidence="1">Pt15</strain>
    </source>
</reference>
<protein>
    <submittedName>
        <fullName evidence="1">Uncharacterized protein</fullName>
    </submittedName>
</protein>
<keyword evidence="2" id="KW-1185">Reference proteome</keyword>
<accession>A0ABY7C9X5</accession>
<dbReference type="Proteomes" id="UP001164743">
    <property type="component" value="Chromosome 1A"/>
</dbReference>
<sequence>MSRCKRVTNSKLINSANTPVIIAAESTSRAALSTNFAIPPLPWPPSSMPLSLHI</sequence>
<organism evidence="1 2">
    <name type="scientific">Puccinia triticina</name>
    <dbReference type="NCBI Taxonomy" id="208348"/>
    <lineage>
        <taxon>Eukaryota</taxon>
        <taxon>Fungi</taxon>
        <taxon>Dikarya</taxon>
        <taxon>Basidiomycota</taxon>
        <taxon>Pucciniomycotina</taxon>
        <taxon>Pucciniomycetes</taxon>
        <taxon>Pucciniales</taxon>
        <taxon>Pucciniaceae</taxon>
        <taxon>Puccinia</taxon>
    </lineage>
</organism>
<dbReference type="RefSeq" id="XP_053016506.1">
    <property type="nucleotide sequence ID" value="XM_053165300.1"/>
</dbReference>
<evidence type="ECO:0000313" key="2">
    <source>
        <dbReference type="Proteomes" id="UP001164743"/>
    </source>
</evidence>
<proteinExistence type="predicted"/>
<dbReference type="GeneID" id="77806195"/>
<evidence type="ECO:0000313" key="1">
    <source>
        <dbReference type="EMBL" id="WAQ80951.1"/>
    </source>
</evidence>
<dbReference type="EMBL" id="CP110421">
    <property type="protein sequence ID" value="WAQ80951.1"/>
    <property type="molecule type" value="Genomic_DNA"/>
</dbReference>